<feature type="domain" description="B box-type" evidence="7">
    <location>
        <begin position="90"/>
        <end position="131"/>
    </location>
</feature>
<accession>M7AL59</accession>
<dbReference type="EMBL" id="KB585660">
    <property type="protein sequence ID" value="EMP25891.1"/>
    <property type="molecule type" value="Genomic_DNA"/>
</dbReference>
<dbReference type="FunFam" id="2.60.120.920:FF:000004">
    <property type="entry name" value="Butyrophilin subfamily 1 member A1"/>
    <property type="match status" value="2"/>
</dbReference>
<sequence length="1073" mass="122775">MAAPDPVECLQKEVSCSICLDYFTDPVSIDCGHNFCRDCIRRCSKKSEAKLSCPQCRGTALKRKFRPSRELANVAEIAKRLSCQAAQGAGRERTCKTHQEGLKLFCEEDQSPICLICRESRAHRFHTVAPIEEAIQDYKEQTKTQRCKILSEFDQLRHLLEEQERLLLARLGELEKEIVNRQNGSVAKLSEEISRLCELISQLEKKYQQPVSEFLQDIRSTLNRCKVGDFQQPLEIFPDVEKRLSNFSQKNIVLKETLRKFKESLPSELEVEWANVTLDPDTANPHLVLAEDRKSVWWEDTPQDLPDNPKRFDTYCCVLGREGFTSGRNDWEVHLGQQGFWTVGIARESVWRKGWLSLDPSQGIWAVGLCGGQYQAYTSPDTLLPLSRRPGRIRVSLDYERGQSHLSSRRAMATVEKLQEEASCSICLEYFQDPVSIHCGHNFCRACITQCWGELAINFSCPQCRQTAQQRNFRLNRELANMVELVKQLKLPPAKEPEAERVCEKHREPLKLFCVEEQQLICLVCRESWAHGAHTAVPIEEAAQKYKERVKARLQALREEREKLLEFKLTGERRSCEYLEKIKKERQRIGFEFQQLRQFLEEQECLLLARLEELDRITKSQKETVTRFPMEISHLNSLISELEGKCQQPASDFLQDIRITLSRCKMFQQPMGISPELEKRLTDFSQQTIALKETLRKFKDTLALGLETSAGRSLAWGVDTTGRKANVTLDPDTAHPQLVLSADGKGVRRGHEQRDLPDNPERFDSVLSVLGREGFASGRCYWEVEVGVGGIWSVGVARESVRRKGRMSNYPEQEIWAVGHWGSQYRAYTSCETILPLPTIPRRIRVALDYEGGRRQQLQRRSESAEGKPLLCVHTDSCLRNSAFTLAVLAVLFRAVPSGQLSYRAPLSLLPLRLVGRQRVPRGILGPVPMPRDALLRIPAIPVLPSTFGTIFQRLVYCASCLFQAAGMDPELLTSMLLALTNTSRVAVELFLKLQGEEECNTDLATRNSYDSRLLVAFIEVLTIVEHRFWLRKQAVSGEIVMHVWGDEQWLQNFRKRKAVELINEIVFNCSLY</sequence>
<evidence type="ECO:0000256" key="5">
    <source>
        <dbReference type="SAM" id="Coils"/>
    </source>
</evidence>
<dbReference type="Gene3D" id="2.60.120.920">
    <property type="match status" value="2"/>
</dbReference>
<reference evidence="10" key="1">
    <citation type="journal article" date="2013" name="Nat. Genet.">
        <title>The draft genomes of soft-shell turtle and green sea turtle yield insights into the development and evolution of the turtle-specific body plan.</title>
        <authorList>
            <person name="Wang Z."/>
            <person name="Pascual-Anaya J."/>
            <person name="Zadissa A."/>
            <person name="Li W."/>
            <person name="Niimura Y."/>
            <person name="Huang Z."/>
            <person name="Li C."/>
            <person name="White S."/>
            <person name="Xiong Z."/>
            <person name="Fang D."/>
            <person name="Wang B."/>
            <person name="Ming Y."/>
            <person name="Chen Y."/>
            <person name="Zheng Y."/>
            <person name="Kuraku S."/>
            <person name="Pignatelli M."/>
            <person name="Herrero J."/>
            <person name="Beal K."/>
            <person name="Nozawa M."/>
            <person name="Li Q."/>
            <person name="Wang J."/>
            <person name="Zhang H."/>
            <person name="Yu L."/>
            <person name="Shigenobu S."/>
            <person name="Wang J."/>
            <person name="Liu J."/>
            <person name="Flicek P."/>
            <person name="Searle S."/>
            <person name="Wang J."/>
            <person name="Kuratani S."/>
            <person name="Yin Y."/>
            <person name="Aken B."/>
            <person name="Zhang G."/>
            <person name="Irie N."/>
        </authorList>
    </citation>
    <scope>NUCLEOTIDE SEQUENCE [LARGE SCALE GENOMIC DNA]</scope>
</reference>
<dbReference type="SMART" id="SM00184">
    <property type="entry name" value="RING"/>
    <property type="match status" value="2"/>
</dbReference>
<feature type="coiled-coil region" evidence="5">
    <location>
        <begin position="540"/>
        <end position="567"/>
    </location>
</feature>
<dbReference type="PANTHER" id="PTHR24103">
    <property type="entry name" value="E3 UBIQUITIN-PROTEIN LIGASE TRIM"/>
    <property type="match status" value="1"/>
</dbReference>
<keyword evidence="5" id="KW-0175">Coiled coil</keyword>
<keyword evidence="1" id="KW-0479">Metal-binding</keyword>
<dbReference type="PROSITE" id="PS50119">
    <property type="entry name" value="ZF_BBOX"/>
    <property type="match status" value="2"/>
</dbReference>
<evidence type="ECO:0000313" key="10">
    <source>
        <dbReference type="Proteomes" id="UP000031443"/>
    </source>
</evidence>
<dbReference type="AlphaFoldDB" id="M7AL59"/>
<dbReference type="InterPro" id="IPR003879">
    <property type="entry name" value="Butyrophylin_SPRY"/>
</dbReference>
<dbReference type="SMART" id="SM00589">
    <property type="entry name" value="PRY"/>
    <property type="match status" value="2"/>
</dbReference>
<evidence type="ECO:0000259" key="8">
    <source>
        <dbReference type="PROSITE" id="PS50188"/>
    </source>
</evidence>
<dbReference type="SMART" id="SM00336">
    <property type="entry name" value="BBOX"/>
    <property type="match status" value="2"/>
</dbReference>
<evidence type="ECO:0000256" key="2">
    <source>
        <dbReference type="ARBA" id="ARBA00022771"/>
    </source>
</evidence>
<dbReference type="Proteomes" id="UP000031443">
    <property type="component" value="Unassembled WGS sequence"/>
</dbReference>
<name>M7AL59_CHEMY</name>
<feature type="domain" description="B box-type" evidence="7">
    <location>
        <begin position="498"/>
        <end position="539"/>
    </location>
</feature>
<feature type="domain" description="RING-type" evidence="6">
    <location>
        <begin position="424"/>
        <end position="465"/>
    </location>
</feature>
<evidence type="ECO:0000259" key="7">
    <source>
        <dbReference type="PROSITE" id="PS50119"/>
    </source>
</evidence>
<evidence type="ECO:0000256" key="4">
    <source>
        <dbReference type="PROSITE-ProRule" id="PRU00024"/>
    </source>
</evidence>
<dbReference type="Pfam" id="PF13765">
    <property type="entry name" value="PRY"/>
    <property type="match status" value="2"/>
</dbReference>
<dbReference type="InterPro" id="IPR003877">
    <property type="entry name" value="SPRY_dom"/>
</dbReference>
<feature type="coiled-coil region" evidence="5">
    <location>
        <begin position="157"/>
        <end position="206"/>
    </location>
</feature>
<dbReference type="Gene3D" id="3.30.40.10">
    <property type="entry name" value="Zinc/RING finger domain, C3HC4 (zinc finger)"/>
    <property type="match status" value="2"/>
</dbReference>
<dbReference type="CDD" id="cd16594">
    <property type="entry name" value="RING-HC_TRIM7-like_C-IV"/>
    <property type="match status" value="2"/>
</dbReference>
<dbReference type="eggNOG" id="KOG2177">
    <property type="taxonomic scope" value="Eukaryota"/>
</dbReference>
<dbReference type="GO" id="GO:0008270">
    <property type="term" value="F:zinc ion binding"/>
    <property type="evidence" value="ECO:0007669"/>
    <property type="project" value="UniProtKB-KW"/>
</dbReference>
<dbReference type="Gene3D" id="3.30.160.60">
    <property type="entry name" value="Classic Zinc Finger"/>
    <property type="match status" value="2"/>
</dbReference>
<dbReference type="InterPro" id="IPR050143">
    <property type="entry name" value="TRIM/RBCC"/>
</dbReference>
<dbReference type="CDD" id="cd12888">
    <property type="entry name" value="SPRY_PRY_TRIM7_like"/>
    <property type="match status" value="2"/>
</dbReference>
<feature type="domain" description="B30.2/SPRY" evidence="8">
    <location>
        <begin position="707"/>
        <end position="912"/>
    </location>
</feature>
<evidence type="ECO:0000256" key="3">
    <source>
        <dbReference type="ARBA" id="ARBA00022833"/>
    </source>
</evidence>
<dbReference type="InterPro" id="IPR013320">
    <property type="entry name" value="ConA-like_dom_sf"/>
</dbReference>
<dbReference type="Pfam" id="PF00622">
    <property type="entry name" value="SPRY"/>
    <property type="match status" value="2"/>
</dbReference>
<dbReference type="CDD" id="cd19762">
    <property type="entry name" value="Bbox2_TRIM7-like"/>
    <property type="match status" value="2"/>
</dbReference>
<keyword evidence="2 4" id="KW-0863">Zinc-finger</keyword>
<dbReference type="PROSITE" id="PS00518">
    <property type="entry name" value="ZF_RING_1"/>
    <property type="match status" value="2"/>
</dbReference>
<dbReference type="InterPro" id="IPR001870">
    <property type="entry name" value="B30.2/SPRY"/>
</dbReference>
<proteinExistence type="predicted"/>
<dbReference type="InterPro" id="IPR017907">
    <property type="entry name" value="Znf_RING_CS"/>
</dbReference>
<gene>
    <name evidence="9" type="ORF">UY3_17025</name>
</gene>
<feature type="domain" description="B30.2/SPRY" evidence="8">
    <location>
        <begin position="256"/>
        <end position="457"/>
    </location>
</feature>
<protein>
    <submittedName>
        <fullName evidence="9">Zinc finger protein RFP</fullName>
    </submittedName>
</protein>
<dbReference type="SUPFAM" id="SSF57850">
    <property type="entry name" value="RING/U-box"/>
    <property type="match status" value="2"/>
</dbReference>
<organism evidence="9 10">
    <name type="scientific">Chelonia mydas</name>
    <name type="common">Green sea-turtle</name>
    <name type="synonym">Chelonia agassizi</name>
    <dbReference type="NCBI Taxonomy" id="8469"/>
    <lineage>
        <taxon>Eukaryota</taxon>
        <taxon>Metazoa</taxon>
        <taxon>Chordata</taxon>
        <taxon>Craniata</taxon>
        <taxon>Vertebrata</taxon>
        <taxon>Euteleostomi</taxon>
        <taxon>Archelosauria</taxon>
        <taxon>Testudinata</taxon>
        <taxon>Testudines</taxon>
        <taxon>Cryptodira</taxon>
        <taxon>Durocryptodira</taxon>
        <taxon>Americhelydia</taxon>
        <taxon>Chelonioidea</taxon>
        <taxon>Cheloniidae</taxon>
        <taxon>Chelonia</taxon>
    </lineage>
</organism>
<dbReference type="InterPro" id="IPR013083">
    <property type="entry name" value="Znf_RING/FYVE/PHD"/>
</dbReference>
<dbReference type="SMART" id="SM00449">
    <property type="entry name" value="SPRY"/>
    <property type="match status" value="2"/>
</dbReference>
<evidence type="ECO:0000256" key="1">
    <source>
        <dbReference type="ARBA" id="ARBA00022723"/>
    </source>
</evidence>
<dbReference type="Pfam" id="PF15227">
    <property type="entry name" value="zf-C3HC4_4"/>
    <property type="match status" value="2"/>
</dbReference>
<dbReference type="PROSITE" id="PS50188">
    <property type="entry name" value="B302_SPRY"/>
    <property type="match status" value="2"/>
</dbReference>
<feature type="domain" description="RING-type" evidence="6">
    <location>
        <begin position="16"/>
        <end position="57"/>
    </location>
</feature>
<dbReference type="Pfam" id="PF00643">
    <property type="entry name" value="zf-B_box"/>
    <property type="match status" value="2"/>
</dbReference>
<dbReference type="InterPro" id="IPR043136">
    <property type="entry name" value="B30.2/SPRY_sf"/>
</dbReference>
<evidence type="ECO:0000259" key="6">
    <source>
        <dbReference type="PROSITE" id="PS50089"/>
    </source>
</evidence>
<keyword evidence="3" id="KW-0862">Zinc</keyword>
<evidence type="ECO:0000313" key="9">
    <source>
        <dbReference type="EMBL" id="EMP25891.1"/>
    </source>
</evidence>
<dbReference type="PRINTS" id="PR01407">
    <property type="entry name" value="BUTYPHLNCDUF"/>
</dbReference>
<dbReference type="InterPro" id="IPR006574">
    <property type="entry name" value="PRY"/>
</dbReference>
<dbReference type="InterPro" id="IPR001841">
    <property type="entry name" value="Znf_RING"/>
</dbReference>
<dbReference type="PROSITE" id="PS50089">
    <property type="entry name" value="ZF_RING_2"/>
    <property type="match status" value="2"/>
</dbReference>
<dbReference type="InterPro" id="IPR000315">
    <property type="entry name" value="Znf_B-box"/>
</dbReference>
<dbReference type="SUPFAM" id="SSF57845">
    <property type="entry name" value="B-box zinc-binding domain"/>
    <property type="match status" value="2"/>
</dbReference>
<keyword evidence="10" id="KW-1185">Reference proteome</keyword>
<dbReference type="SUPFAM" id="SSF49899">
    <property type="entry name" value="Concanavalin A-like lectins/glucanases"/>
    <property type="match status" value="2"/>
</dbReference>